<keyword evidence="2 7" id="KW-0378">Hydrolase</keyword>
<evidence type="ECO:0000256" key="5">
    <source>
        <dbReference type="ARBA" id="ARBA00023295"/>
    </source>
</evidence>
<feature type="compositionally biased region" description="Pro residues" evidence="8">
    <location>
        <begin position="39"/>
        <end position="51"/>
    </location>
</feature>
<dbReference type="Proteomes" id="UP001204151">
    <property type="component" value="Unassembled WGS sequence"/>
</dbReference>
<keyword evidence="5 7" id="KW-0326">Glycosidase</keyword>
<feature type="chain" id="PRO_5046861036" evidence="9">
    <location>
        <begin position="21"/>
        <end position="429"/>
    </location>
</feature>
<dbReference type="RefSeq" id="WP_258817414.1">
    <property type="nucleotide sequence ID" value="NZ_JANUGW010000009.1"/>
</dbReference>
<dbReference type="InterPro" id="IPR017853">
    <property type="entry name" value="GH"/>
</dbReference>
<accession>A0ABT1ZSB7</accession>
<comment type="similarity">
    <text evidence="1 7">Belongs to the glycosyl hydrolase 5 (cellulase A) family.</text>
</comment>
<dbReference type="PROSITE" id="PS51257">
    <property type="entry name" value="PROKAR_LIPOPROTEIN"/>
    <property type="match status" value="1"/>
</dbReference>
<organism evidence="11 12">
    <name type="scientific">Massilia pinisoli</name>
    <dbReference type="NCBI Taxonomy" id="1772194"/>
    <lineage>
        <taxon>Bacteria</taxon>
        <taxon>Pseudomonadati</taxon>
        <taxon>Pseudomonadota</taxon>
        <taxon>Betaproteobacteria</taxon>
        <taxon>Burkholderiales</taxon>
        <taxon>Oxalobacteraceae</taxon>
        <taxon>Telluria group</taxon>
        <taxon>Massilia</taxon>
    </lineage>
</organism>
<feature type="compositionally biased region" description="Low complexity" evidence="8">
    <location>
        <begin position="26"/>
        <end position="38"/>
    </location>
</feature>
<keyword evidence="9" id="KW-0732">Signal</keyword>
<keyword evidence="3" id="KW-0136">Cellulose degradation</keyword>
<keyword evidence="4" id="KW-0119">Carbohydrate metabolism</keyword>
<feature type="domain" description="Glycoside hydrolase family 5" evidence="10">
    <location>
        <begin position="93"/>
        <end position="396"/>
    </location>
</feature>
<dbReference type="InterPro" id="IPR001547">
    <property type="entry name" value="Glyco_hydro_5"/>
</dbReference>
<dbReference type="EMBL" id="JANUGW010000009">
    <property type="protein sequence ID" value="MCS0582822.1"/>
    <property type="molecule type" value="Genomic_DNA"/>
</dbReference>
<evidence type="ECO:0000256" key="3">
    <source>
        <dbReference type="ARBA" id="ARBA00023001"/>
    </source>
</evidence>
<evidence type="ECO:0000256" key="9">
    <source>
        <dbReference type="SAM" id="SignalP"/>
    </source>
</evidence>
<keyword evidence="12" id="KW-1185">Reference proteome</keyword>
<evidence type="ECO:0000256" key="8">
    <source>
        <dbReference type="SAM" id="MobiDB-lite"/>
    </source>
</evidence>
<keyword evidence="6" id="KW-0624">Polysaccharide degradation</keyword>
<dbReference type="SUPFAM" id="SSF51445">
    <property type="entry name" value="(Trans)glycosidases"/>
    <property type="match status" value="1"/>
</dbReference>
<dbReference type="InterPro" id="IPR050386">
    <property type="entry name" value="Glycosyl_hydrolase_5"/>
</dbReference>
<evidence type="ECO:0000256" key="1">
    <source>
        <dbReference type="ARBA" id="ARBA00005641"/>
    </source>
</evidence>
<gene>
    <name evidence="11" type="ORF">NX784_14615</name>
</gene>
<evidence type="ECO:0000256" key="6">
    <source>
        <dbReference type="ARBA" id="ARBA00023326"/>
    </source>
</evidence>
<evidence type="ECO:0000256" key="7">
    <source>
        <dbReference type="RuleBase" id="RU361153"/>
    </source>
</evidence>
<dbReference type="PANTHER" id="PTHR31297:SF41">
    <property type="entry name" value="ENDOGLUCANASE, PUTATIVE (AFU_ORTHOLOGUE AFUA_5G01830)-RELATED"/>
    <property type="match status" value="1"/>
</dbReference>
<feature type="signal peptide" evidence="9">
    <location>
        <begin position="1"/>
        <end position="20"/>
    </location>
</feature>
<evidence type="ECO:0000256" key="2">
    <source>
        <dbReference type="ARBA" id="ARBA00022801"/>
    </source>
</evidence>
<comment type="caution">
    <text evidence="11">The sequence shown here is derived from an EMBL/GenBank/DDBJ whole genome shotgun (WGS) entry which is preliminary data.</text>
</comment>
<evidence type="ECO:0000313" key="11">
    <source>
        <dbReference type="EMBL" id="MCS0582822.1"/>
    </source>
</evidence>
<reference evidence="11 12" key="1">
    <citation type="submission" date="2022-08" db="EMBL/GenBank/DDBJ databases">
        <title>Reclassification of Massilia species as members of the genera Telluria, Duganella, Pseudoduganella, Mokoshia gen. nov. and Zemynaea gen. nov. using orthogonal and non-orthogonal genome-based approaches.</title>
        <authorList>
            <person name="Bowman J.P."/>
        </authorList>
    </citation>
    <scope>NUCLEOTIDE SEQUENCE [LARGE SCALE GENOMIC DNA]</scope>
    <source>
        <strain evidence="11 12">JCM 31316</strain>
    </source>
</reference>
<sequence>MRVSSLLCAPMLALLLTACAGGGGSAPSAATPTGTTTPAPTPTPTPAPTPTPTTTAALYPSYNPNPAPADTTGMSHNAQQIASSIRIGFNIGNTMEAIGGETAWGNPLVSNALIQAVKQAGFNAIRLPVSWDQYADQKTGQISATWLARVKQVVQYCVDNDMYVLVNIHWDGGWLEKNITADKKDAVNAKQKAYWEQIATTLREFDEHVMFASANEPDTKDATGMAVLMSYHQTFVDAVRATGGRNAYRVLVVQGPQTNIDLSVKLMPTLPADKVTGRLMAEIHFYDPFNFALMTKDETWGNQAYYWGAPNHSTTDTKRNSTWGEEDYVDAQFASLKSAFIDKGIPVVLGEFAAQRRTNLTGDALALHLQSRNYYHTYVVKKAVANGVLPFFWDVGAPDDQSGSIFDRRTTQVRGQQTLDALMAGLPPK</sequence>
<dbReference type="PANTHER" id="PTHR31297">
    <property type="entry name" value="GLUCAN ENDO-1,6-BETA-GLUCOSIDASE B"/>
    <property type="match status" value="1"/>
</dbReference>
<evidence type="ECO:0000256" key="4">
    <source>
        <dbReference type="ARBA" id="ARBA00023277"/>
    </source>
</evidence>
<proteinExistence type="inferred from homology"/>
<dbReference type="Gene3D" id="3.20.20.80">
    <property type="entry name" value="Glycosidases"/>
    <property type="match status" value="1"/>
</dbReference>
<evidence type="ECO:0000259" key="10">
    <source>
        <dbReference type="Pfam" id="PF00150"/>
    </source>
</evidence>
<dbReference type="GO" id="GO:0016787">
    <property type="term" value="F:hydrolase activity"/>
    <property type="evidence" value="ECO:0007669"/>
    <property type="project" value="UniProtKB-KW"/>
</dbReference>
<feature type="region of interest" description="Disordered" evidence="8">
    <location>
        <begin position="25"/>
        <end position="75"/>
    </location>
</feature>
<name>A0ABT1ZSB7_9BURK</name>
<evidence type="ECO:0000313" key="12">
    <source>
        <dbReference type="Proteomes" id="UP001204151"/>
    </source>
</evidence>
<dbReference type="Pfam" id="PF00150">
    <property type="entry name" value="Cellulase"/>
    <property type="match status" value="1"/>
</dbReference>
<protein>
    <submittedName>
        <fullName evidence="11">Glycoside hydrolase family 5 protein</fullName>
    </submittedName>
</protein>